<evidence type="ECO:0000313" key="2">
    <source>
        <dbReference type="EMBL" id="KNC83399.1"/>
    </source>
</evidence>
<dbReference type="GO" id="GO:0031901">
    <property type="term" value="C:early endosome membrane"/>
    <property type="evidence" value="ECO:0007669"/>
    <property type="project" value="TreeGrafter"/>
</dbReference>
<sequence>MATTSNENSNTSPASSRTTSRPSSGRGWRRSRSGASNPSRVSSGSTAEASPGAPLRSGSNVSIDENGVQRRASKPKAAMRWTKDVLKNSFDSLFSRESRDEQAPMMIFYKATARLKKCVRLLESATLELEQILGIEELHRCQTEVLNALEMVFSISNDPRESRDYRLKFSADVQEELQHTLLWETLLFAAELITDGRVLEGRERVTDRLRPTAIYLCDSFESVNRVLRAQAKKNPTVYTPAVLAALRQFDIAWTAFENLYVQAVVPCRGNEDFETRQEITILFSEGVLLGLRKKYITQTDIDDYEPMVMQAIPRLGVLTGILQNPEELVNYKWMADSATLLKSISERMVGLAPGDIQKLEIYLVEGVDDAPKGDMSAERADVGPVTAKPEVLHKLFVDISQVADDMCRGPKNKGHRQILSTLFKMYQNQPIDITSDEPVTRISNIDDVEITNDDDTDPLNDGMCVCNHLSILLLRLFSVYFSVYY</sequence>
<dbReference type="InterPro" id="IPR051118">
    <property type="entry name" value="LST-2"/>
</dbReference>
<dbReference type="RefSeq" id="XP_014157301.1">
    <property type="nucleotide sequence ID" value="XM_014301826.1"/>
</dbReference>
<gene>
    <name evidence="2" type="ORF">SARC_04340</name>
</gene>
<name>A0A0L0G3F0_9EUKA</name>
<dbReference type="Proteomes" id="UP000054560">
    <property type="component" value="Unassembled WGS sequence"/>
</dbReference>
<dbReference type="OrthoDB" id="20035at2759"/>
<dbReference type="eggNOG" id="KOG1819">
    <property type="taxonomic scope" value="Eukaryota"/>
</dbReference>
<evidence type="ECO:0000313" key="3">
    <source>
        <dbReference type="Proteomes" id="UP000054560"/>
    </source>
</evidence>
<protein>
    <submittedName>
        <fullName evidence="2">Uncharacterized protein</fullName>
    </submittedName>
</protein>
<dbReference type="PANTHER" id="PTHR46465">
    <property type="entry name" value="LATERAL SIGNALING TARGET PROTEIN 2 HOMOLOG"/>
    <property type="match status" value="1"/>
</dbReference>
<dbReference type="EMBL" id="KQ241836">
    <property type="protein sequence ID" value="KNC83399.1"/>
    <property type="molecule type" value="Genomic_DNA"/>
</dbReference>
<accession>A0A0L0G3F0</accession>
<feature type="compositionally biased region" description="Polar residues" evidence="1">
    <location>
        <begin position="38"/>
        <end position="48"/>
    </location>
</feature>
<dbReference type="PANTHER" id="PTHR46465:SF2">
    <property type="entry name" value="LATERAL SIGNALING TARGET PROTEIN 2 HOMOLOG"/>
    <property type="match status" value="1"/>
</dbReference>
<feature type="region of interest" description="Disordered" evidence="1">
    <location>
        <begin position="1"/>
        <end position="78"/>
    </location>
</feature>
<dbReference type="AlphaFoldDB" id="A0A0L0G3F0"/>
<proteinExistence type="predicted"/>
<organism evidence="2 3">
    <name type="scientific">Sphaeroforma arctica JP610</name>
    <dbReference type="NCBI Taxonomy" id="667725"/>
    <lineage>
        <taxon>Eukaryota</taxon>
        <taxon>Ichthyosporea</taxon>
        <taxon>Ichthyophonida</taxon>
        <taxon>Sphaeroforma</taxon>
    </lineage>
</organism>
<feature type="compositionally biased region" description="Low complexity" evidence="1">
    <location>
        <begin position="8"/>
        <end position="26"/>
    </location>
</feature>
<evidence type="ECO:0000256" key="1">
    <source>
        <dbReference type="SAM" id="MobiDB-lite"/>
    </source>
</evidence>
<dbReference type="GeneID" id="25904844"/>
<reference evidence="2 3" key="1">
    <citation type="submission" date="2011-02" db="EMBL/GenBank/DDBJ databases">
        <title>The Genome Sequence of Sphaeroforma arctica JP610.</title>
        <authorList>
            <consortium name="The Broad Institute Genome Sequencing Platform"/>
            <person name="Russ C."/>
            <person name="Cuomo C."/>
            <person name="Young S.K."/>
            <person name="Zeng Q."/>
            <person name="Gargeya S."/>
            <person name="Alvarado L."/>
            <person name="Berlin A."/>
            <person name="Chapman S.B."/>
            <person name="Chen Z."/>
            <person name="Freedman E."/>
            <person name="Gellesch M."/>
            <person name="Goldberg J."/>
            <person name="Griggs A."/>
            <person name="Gujja S."/>
            <person name="Heilman E."/>
            <person name="Heiman D."/>
            <person name="Howarth C."/>
            <person name="Mehta T."/>
            <person name="Neiman D."/>
            <person name="Pearson M."/>
            <person name="Roberts A."/>
            <person name="Saif S."/>
            <person name="Shea T."/>
            <person name="Shenoy N."/>
            <person name="Sisk P."/>
            <person name="Stolte C."/>
            <person name="Sykes S."/>
            <person name="White J."/>
            <person name="Yandava C."/>
            <person name="Burger G."/>
            <person name="Gray M.W."/>
            <person name="Holland P.W.H."/>
            <person name="King N."/>
            <person name="Lang F.B.F."/>
            <person name="Roger A.J."/>
            <person name="Ruiz-Trillo I."/>
            <person name="Haas B."/>
            <person name="Nusbaum C."/>
            <person name="Birren B."/>
        </authorList>
    </citation>
    <scope>NUCLEOTIDE SEQUENCE [LARGE SCALE GENOMIC DNA]</scope>
    <source>
        <strain evidence="2 3">JP610</strain>
    </source>
</reference>
<keyword evidence="3" id="KW-1185">Reference proteome</keyword>